<dbReference type="GO" id="GO:0009024">
    <property type="term" value="F:tagatose-6-phosphate kinase activity"/>
    <property type="evidence" value="ECO:0007669"/>
    <property type="project" value="UniProtKB-EC"/>
</dbReference>
<evidence type="ECO:0000256" key="2">
    <source>
        <dbReference type="ARBA" id="ARBA00022679"/>
    </source>
</evidence>
<evidence type="ECO:0000256" key="5">
    <source>
        <dbReference type="ARBA" id="ARBA00022840"/>
    </source>
</evidence>
<keyword evidence="3 7" id="KW-0547">Nucleotide-binding</keyword>
<dbReference type="PANTHER" id="PTHR46566">
    <property type="entry name" value="1-PHOSPHOFRUCTOKINASE-RELATED"/>
    <property type="match status" value="1"/>
</dbReference>
<comment type="caution">
    <text evidence="10">The sequence shown here is derived from an EMBL/GenBank/DDBJ whole genome shotgun (WGS) entry which is preliminary data.</text>
</comment>
<dbReference type="SUPFAM" id="SSF53613">
    <property type="entry name" value="Ribokinase-like"/>
    <property type="match status" value="1"/>
</dbReference>
<evidence type="ECO:0000256" key="6">
    <source>
        <dbReference type="ARBA" id="ARBA00047745"/>
    </source>
</evidence>
<dbReference type="NCBIfam" id="TIGR03828">
    <property type="entry name" value="pfkB"/>
    <property type="match status" value="1"/>
</dbReference>
<dbReference type="AlphaFoldDB" id="A0A9D1L242"/>
<dbReference type="FunFam" id="3.40.1190.20:FF:000001">
    <property type="entry name" value="Phosphofructokinase"/>
    <property type="match status" value="1"/>
</dbReference>
<evidence type="ECO:0000256" key="7">
    <source>
        <dbReference type="PIRNR" id="PIRNR000535"/>
    </source>
</evidence>
<keyword evidence="4 8" id="KW-0418">Kinase</keyword>
<dbReference type="PROSITE" id="PS00584">
    <property type="entry name" value="PFKB_KINASES_2"/>
    <property type="match status" value="1"/>
</dbReference>
<dbReference type="Pfam" id="PF00294">
    <property type="entry name" value="PfkB"/>
    <property type="match status" value="1"/>
</dbReference>
<comment type="similarity">
    <text evidence="7">Belongs to the carbohydrate kinase PfkB family. LacC subfamily.</text>
</comment>
<dbReference type="Gene3D" id="3.40.1190.20">
    <property type="match status" value="1"/>
</dbReference>
<protein>
    <recommendedName>
        <fullName evidence="7">Tagatose-6-phosphate kinase</fullName>
        <ecNumber evidence="7">2.7.1.144</ecNumber>
    </recommendedName>
</protein>
<dbReference type="CDD" id="cd01164">
    <property type="entry name" value="FruK_PfkB_like"/>
    <property type="match status" value="1"/>
</dbReference>
<organism evidence="10 11">
    <name type="scientific">Candidatus Fimiplasma intestinipullorum</name>
    <dbReference type="NCBI Taxonomy" id="2840825"/>
    <lineage>
        <taxon>Bacteria</taxon>
        <taxon>Bacillati</taxon>
        <taxon>Bacillota</taxon>
        <taxon>Clostridia</taxon>
        <taxon>Eubacteriales</taxon>
        <taxon>Candidatus Fimiplasma</taxon>
    </lineage>
</organism>
<comment type="catalytic activity">
    <reaction evidence="7">
        <text>D-tagatofuranose 6-phosphate + ATP = D-tagatofuranose 1,6-bisphosphate + ADP + H(+)</text>
        <dbReference type="Rhea" id="RHEA:12420"/>
        <dbReference type="ChEBI" id="CHEBI:15378"/>
        <dbReference type="ChEBI" id="CHEBI:30616"/>
        <dbReference type="ChEBI" id="CHEBI:58694"/>
        <dbReference type="ChEBI" id="CHEBI:58695"/>
        <dbReference type="ChEBI" id="CHEBI:456216"/>
        <dbReference type="EC" id="2.7.1.144"/>
    </reaction>
</comment>
<evidence type="ECO:0000256" key="3">
    <source>
        <dbReference type="ARBA" id="ARBA00022741"/>
    </source>
</evidence>
<dbReference type="GO" id="GO:0005524">
    <property type="term" value="F:ATP binding"/>
    <property type="evidence" value="ECO:0007669"/>
    <property type="project" value="UniProtKB-UniRule"/>
</dbReference>
<feature type="domain" description="Carbohydrate kinase PfkB" evidence="9">
    <location>
        <begin position="6"/>
        <end position="283"/>
    </location>
</feature>
<dbReference type="GO" id="GO:0008662">
    <property type="term" value="F:1-phosphofructokinase activity"/>
    <property type="evidence" value="ECO:0007669"/>
    <property type="project" value="UniProtKB-UniRule"/>
</dbReference>
<dbReference type="GO" id="GO:0005988">
    <property type="term" value="P:lactose metabolic process"/>
    <property type="evidence" value="ECO:0007669"/>
    <property type="project" value="UniProtKB-KW"/>
</dbReference>
<evidence type="ECO:0000313" key="10">
    <source>
        <dbReference type="EMBL" id="HIU14801.1"/>
    </source>
</evidence>
<dbReference type="InterPro" id="IPR017583">
    <property type="entry name" value="Tagatose/fructose_Pkinase"/>
</dbReference>
<proteinExistence type="inferred from homology"/>
<dbReference type="InterPro" id="IPR029056">
    <property type="entry name" value="Ribokinase-like"/>
</dbReference>
<evidence type="ECO:0000256" key="4">
    <source>
        <dbReference type="ARBA" id="ARBA00022777"/>
    </source>
</evidence>
<dbReference type="PIRSF" id="PIRSF000535">
    <property type="entry name" value="1PFK/6PFK/LacC"/>
    <property type="match status" value="1"/>
</dbReference>
<dbReference type="GO" id="GO:0016052">
    <property type="term" value="P:carbohydrate catabolic process"/>
    <property type="evidence" value="ECO:0007669"/>
    <property type="project" value="UniProtKB-ARBA"/>
</dbReference>
<keyword evidence="7" id="KW-0423">Lactose metabolism</keyword>
<keyword evidence="2 7" id="KW-0808">Transferase</keyword>
<reference evidence="10" key="1">
    <citation type="submission" date="2020-10" db="EMBL/GenBank/DDBJ databases">
        <authorList>
            <person name="Gilroy R."/>
        </authorList>
    </citation>
    <scope>NUCLEOTIDE SEQUENCE</scope>
    <source>
        <strain evidence="10">CHK195-11698</strain>
    </source>
</reference>
<dbReference type="GO" id="GO:0005829">
    <property type="term" value="C:cytosol"/>
    <property type="evidence" value="ECO:0007669"/>
    <property type="project" value="TreeGrafter"/>
</dbReference>
<evidence type="ECO:0000256" key="1">
    <source>
        <dbReference type="ARBA" id="ARBA00005380"/>
    </source>
</evidence>
<evidence type="ECO:0000313" key="11">
    <source>
        <dbReference type="Proteomes" id="UP000824175"/>
    </source>
</evidence>
<reference evidence="10" key="2">
    <citation type="journal article" date="2021" name="PeerJ">
        <title>Extensive microbial diversity within the chicken gut microbiome revealed by metagenomics and culture.</title>
        <authorList>
            <person name="Gilroy R."/>
            <person name="Ravi A."/>
            <person name="Getino M."/>
            <person name="Pursley I."/>
            <person name="Horton D.L."/>
            <person name="Alikhan N.F."/>
            <person name="Baker D."/>
            <person name="Gharbi K."/>
            <person name="Hall N."/>
            <person name="Watson M."/>
            <person name="Adriaenssens E.M."/>
            <person name="Foster-Nyarko E."/>
            <person name="Jarju S."/>
            <person name="Secka A."/>
            <person name="Antonio M."/>
            <person name="Oren A."/>
            <person name="Chaudhuri R.R."/>
            <person name="La Ragione R."/>
            <person name="Hildebrand F."/>
            <person name="Pallen M.J."/>
        </authorList>
    </citation>
    <scope>NUCLEOTIDE SEQUENCE</scope>
    <source>
        <strain evidence="10">CHK195-11698</strain>
    </source>
</reference>
<gene>
    <name evidence="10" type="primary">pfkB</name>
    <name evidence="10" type="ORF">IAD15_12180</name>
</gene>
<comment type="catalytic activity">
    <reaction evidence="6 8">
        <text>beta-D-fructose 1-phosphate + ATP = beta-D-fructose 1,6-bisphosphate + ADP + H(+)</text>
        <dbReference type="Rhea" id="RHEA:14213"/>
        <dbReference type="ChEBI" id="CHEBI:15378"/>
        <dbReference type="ChEBI" id="CHEBI:30616"/>
        <dbReference type="ChEBI" id="CHEBI:32966"/>
        <dbReference type="ChEBI" id="CHEBI:138881"/>
        <dbReference type="ChEBI" id="CHEBI:456216"/>
        <dbReference type="EC" id="2.7.1.56"/>
    </reaction>
</comment>
<dbReference type="Proteomes" id="UP000824175">
    <property type="component" value="Unassembled WGS sequence"/>
</dbReference>
<dbReference type="PANTHER" id="PTHR46566:SF1">
    <property type="entry name" value="1-PHOSPHOFRUCTOKINASE"/>
    <property type="match status" value="1"/>
</dbReference>
<dbReference type="InterPro" id="IPR011611">
    <property type="entry name" value="PfkB_dom"/>
</dbReference>
<dbReference type="EC" id="2.7.1.144" evidence="7"/>
<comment type="similarity">
    <text evidence="1">Belongs to the carbohydrate kinase pfkB family.</text>
</comment>
<dbReference type="InterPro" id="IPR022463">
    <property type="entry name" value="1-PFruKinase"/>
</dbReference>
<evidence type="ECO:0000259" key="9">
    <source>
        <dbReference type="Pfam" id="PF00294"/>
    </source>
</evidence>
<comment type="pathway">
    <text evidence="7">Carbohydrate metabolism; D-tagatose 6-phosphate degradation; D-glyceraldehyde 3-phosphate and glycerone phosphate from D-tagatose 6-phosphate: step 1/2.</text>
</comment>
<dbReference type="EMBL" id="DVMJ01000114">
    <property type="protein sequence ID" value="HIU14801.1"/>
    <property type="molecule type" value="Genomic_DNA"/>
</dbReference>
<dbReference type="GO" id="GO:0044281">
    <property type="term" value="P:small molecule metabolic process"/>
    <property type="evidence" value="ECO:0007669"/>
    <property type="project" value="UniProtKB-ARBA"/>
</dbReference>
<comment type="function">
    <text evidence="8">Catalyzes the ATP-dependent phosphorylation of fructose-l-phosphate to fructose-l,6-bisphosphate.</text>
</comment>
<dbReference type="InterPro" id="IPR002173">
    <property type="entry name" value="Carboh/pur_kinase_PfkB_CS"/>
</dbReference>
<sequence>MIYTVTLNPSIDYTMHVAHFETGKTNRSLKETYYPGGKGLNVSMILTDLGMETMALGFCAGPIGGYIEALLTERQLNHHLIHLQEGCSRINIKIKGEIETEINGNGPHIQPQDLAQLINQLDALGDEDLLVLAGSIPQSVPNDIYETIMQHLQDRGVKFVIDATGNLLLNTLKYQPFLIKPNQDELSELFGVKITTADELTDYARRLRKMGARNVLVSLGAQGAILIDEKDEVFFCPAAKGELKNSVGSGDSMIAGFLTGYLKTGDYAYALKLGSACGAATAFSDDLANLQLIQEIEKDLVVHQLA</sequence>
<name>A0A9D1L242_9FIRM</name>
<keyword evidence="5 7" id="KW-0067">ATP-binding</keyword>
<evidence type="ECO:0000256" key="8">
    <source>
        <dbReference type="RuleBase" id="RU369061"/>
    </source>
</evidence>
<accession>A0A9D1L242</accession>
<dbReference type="NCBIfam" id="TIGR03168">
    <property type="entry name" value="1-PFK"/>
    <property type="match status" value="1"/>
</dbReference>